<dbReference type="PANTHER" id="PTHR39600:SF1">
    <property type="entry name" value="PEPTIDASE INHIBITOR I78 FAMILY PROTEIN"/>
    <property type="match status" value="1"/>
</dbReference>
<dbReference type="Gene3D" id="3.30.10.10">
    <property type="entry name" value="Trypsin Inhibitor V, subunit A"/>
    <property type="match status" value="1"/>
</dbReference>
<keyword evidence="1" id="KW-0732">Signal</keyword>
<evidence type="ECO:0000256" key="1">
    <source>
        <dbReference type="SAM" id="SignalP"/>
    </source>
</evidence>
<dbReference type="InterPro" id="IPR021719">
    <property type="entry name" value="Prot_inh_I78"/>
</dbReference>
<reference evidence="2 3" key="1">
    <citation type="submission" date="2020-08" db="EMBL/GenBank/DDBJ databases">
        <title>Genomic Encyclopedia of Type Strains, Phase IV (KMG-IV): sequencing the most valuable type-strain genomes for metagenomic binning, comparative biology and taxonomic classification.</title>
        <authorList>
            <person name="Goeker M."/>
        </authorList>
    </citation>
    <scope>NUCLEOTIDE SEQUENCE [LARGE SCALE GENOMIC DNA]</scope>
    <source>
        <strain evidence="2 3">DSM 18233</strain>
    </source>
</reference>
<evidence type="ECO:0000313" key="3">
    <source>
        <dbReference type="Proteomes" id="UP000543030"/>
    </source>
</evidence>
<sequence>MYKFYIVSLALLVVSGCTSNKGPAAAPAGPEPQAHCNADAVQARVGQRADPDQLDAIRQQADARVLRVIKPGDAVTMDYNVTRLNLEVDDAGVIKKASCG</sequence>
<dbReference type="Pfam" id="PF11720">
    <property type="entry name" value="Inhibitor_I78"/>
    <property type="match status" value="1"/>
</dbReference>
<dbReference type="Proteomes" id="UP000543030">
    <property type="component" value="Unassembled WGS sequence"/>
</dbReference>
<feature type="chain" id="PRO_5032471244" description="Peptidase inhibitor I78 family protein" evidence="1">
    <location>
        <begin position="21"/>
        <end position="100"/>
    </location>
</feature>
<feature type="signal peptide" evidence="1">
    <location>
        <begin position="1"/>
        <end position="20"/>
    </location>
</feature>
<dbReference type="AlphaFoldDB" id="A0A840R9N8"/>
<gene>
    <name evidence="2" type="ORF">HNQ50_000337</name>
</gene>
<protein>
    <recommendedName>
        <fullName evidence="4">Peptidase inhibitor I78 family protein</fullName>
    </recommendedName>
</protein>
<dbReference type="EMBL" id="JACHHN010000001">
    <property type="protein sequence ID" value="MBB5189627.1"/>
    <property type="molecule type" value="Genomic_DNA"/>
</dbReference>
<dbReference type="PANTHER" id="PTHR39600">
    <property type="entry name" value="PEPTIDASE INHIBITOR I78 FAMILY PROTEIN"/>
    <property type="match status" value="1"/>
</dbReference>
<organism evidence="2 3">
    <name type="scientific">Silvimonas terrae</name>
    <dbReference type="NCBI Taxonomy" id="300266"/>
    <lineage>
        <taxon>Bacteria</taxon>
        <taxon>Pseudomonadati</taxon>
        <taxon>Pseudomonadota</taxon>
        <taxon>Betaproteobacteria</taxon>
        <taxon>Neisseriales</taxon>
        <taxon>Chitinibacteraceae</taxon>
        <taxon>Silvimonas</taxon>
    </lineage>
</organism>
<name>A0A840R9N8_9NEIS</name>
<comment type="caution">
    <text evidence="2">The sequence shown here is derived from an EMBL/GenBank/DDBJ whole genome shotgun (WGS) entry which is preliminary data.</text>
</comment>
<dbReference type="RefSeq" id="WP_184096890.1">
    <property type="nucleotide sequence ID" value="NZ_JACHHN010000001.1"/>
</dbReference>
<keyword evidence="3" id="KW-1185">Reference proteome</keyword>
<evidence type="ECO:0000313" key="2">
    <source>
        <dbReference type="EMBL" id="MBB5189627.1"/>
    </source>
</evidence>
<accession>A0A840R9N8</accession>
<dbReference type="PROSITE" id="PS51257">
    <property type="entry name" value="PROKAR_LIPOPROTEIN"/>
    <property type="match status" value="1"/>
</dbReference>
<proteinExistence type="predicted"/>
<evidence type="ECO:0008006" key="4">
    <source>
        <dbReference type="Google" id="ProtNLM"/>
    </source>
</evidence>